<keyword evidence="2" id="KW-1185">Reference proteome</keyword>
<proteinExistence type="predicted"/>
<dbReference type="EMBL" id="CP064954">
    <property type="protein sequence ID" value="QPK78259.1"/>
    <property type="molecule type" value="Genomic_DNA"/>
</dbReference>
<sequence>MDLRQWRKHIDQVVADEGQWLGILDEFGLPLYELGGVVDVSFPQARLEAESVAVTLAVTPGDRVVNDLVGAGLGVQDAAGRLVPAAGPTRLIMLARAGKPRQVATVTHTVASGSTGPATLVVHGVGLVDSLSWWPCPSVPVEWASARFDEWTTDAGGVAYKTPRQLAQLPFATRADGYTVTGRARRVVQNIIQDSFDAVNALYGWADNPHAVVDFATRADKSPQALVRVNDDPVLDTVAETCRAAGLGIGVSLWWPGDGSIYTRTRRDPATYVGKFFAHPVLVVRVREIKEA</sequence>
<reference evidence="1 2" key="1">
    <citation type="submission" date="2020-11" db="EMBL/GenBank/DDBJ databases">
        <title>Corynebacterium sp. ZJ-599.</title>
        <authorList>
            <person name="Zhou J."/>
        </authorList>
    </citation>
    <scope>NUCLEOTIDE SEQUENCE [LARGE SCALE GENOMIC DNA]</scope>
    <source>
        <strain evidence="1 2">ZJ-599</strain>
    </source>
</reference>
<name>A0A7T0KE43_9CORY</name>
<dbReference type="KEGG" id="cliz:G7Y31_06625"/>
<evidence type="ECO:0000313" key="1">
    <source>
        <dbReference type="EMBL" id="QPK78259.1"/>
    </source>
</evidence>
<dbReference type="RefSeq" id="WP_165006327.1">
    <property type="nucleotide sequence ID" value="NZ_CP064954.1"/>
</dbReference>
<gene>
    <name evidence="1" type="ORF">G7Y31_06625</name>
</gene>
<protein>
    <submittedName>
        <fullName evidence="1">Uncharacterized protein</fullName>
    </submittedName>
</protein>
<evidence type="ECO:0000313" key="2">
    <source>
        <dbReference type="Proteomes" id="UP000594681"/>
    </source>
</evidence>
<dbReference type="Proteomes" id="UP000594681">
    <property type="component" value="Chromosome"/>
</dbReference>
<dbReference type="AlphaFoldDB" id="A0A7T0KE43"/>
<accession>A0A7T0KE43</accession>
<organism evidence="1 2">
    <name type="scientific">Corynebacterium lizhenjunii</name>
    <dbReference type="NCBI Taxonomy" id="2709394"/>
    <lineage>
        <taxon>Bacteria</taxon>
        <taxon>Bacillati</taxon>
        <taxon>Actinomycetota</taxon>
        <taxon>Actinomycetes</taxon>
        <taxon>Mycobacteriales</taxon>
        <taxon>Corynebacteriaceae</taxon>
        <taxon>Corynebacterium</taxon>
    </lineage>
</organism>